<dbReference type="PRINTS" id="PR00081">
    <property type="entry name" value="GDHRDH"/>
</dbReference>
<dbReference type="AlphaFoldDB" id="A0A9Q5HV99"/>
<proteinExistence type="inferred from homology"/>
<gene>
    <name evidence="4" type="ORF">A7U60_g6467</name>
</gene>
<dbReference type="Gene3D" id="3.40.50.720">
    <property type="entry name" value="NAD(P)-binding Rossmann-like Domain"/>
    <property type="match status" value="1"/>
</dbReference>
<keyword evidence="2" id="KW-0521">NADP</keyword>
<dbReference type="Pfam" id="PF13561">
    <property type="entry name" value="adh_short_C2"/>
    <property type="match status" value="1"/>
</dbReference>
<dbReference type="OrthoDB" id="5327538at2759"/>
<evidence type="ECO:0000313" key="4">
    <source>
        <dbReference type="EMBL" id="OCB86571.1"/>
    </source>
</evidence>
<keyword evidence="3" id="KW-0560">Oxidoreductase</keyword>
<dbReference type="PROSITE" id="PS00061">
    <property type="entry name" value="ADH_SHORT"/>
    <property type="match status" value="1"/>
</dbReference>
<dbReference type="PANTHER" id="PTHR48107">
    <property type="entry name" value="NADPH-DEPENDENT ALDEHYDE REDUCTASE-LIKE PROTEIN, CHLOROPLASTIC-RELATED"/>
    <property type="match status" value="1"/>
</dbReference>
<sequence>MSLSTSQPLAGKIALITGSSRGIGAAIAHRLVLDGASVVVNYVNNAPAAQQVVSSLNAHRANSAVSVKADVSSPAQARFLYDETIKAFGRVDILILNAGIMGMKTLGETDEEFYDAHFNANVKGPLFLVKAAAPSLAPGSRIIFFSTSLAHASMVPPTALVYAAAKGAIEQLTRVLAKDLGQRGVAVNCIAPGPIDTELFHAGKTEQQVGFFVSLHPEKRLGRPEEVANVAAFLAGPGASWVNGQTLMVNGAFVV</sequence>
<evidence type="ECO:0000256" key="2">
    <source>
        <dbReference type="ARBA" id="ARBA00022857"/>
    </source>
</evidence>
<evidence type="ECO:0000256" key="1">
    <source>
        <dbReference type="ARBA" id="ARBA00006484"/>
    </source>
</evidence>
<reference evidence="4" key="1">
    <citation type="submission" date="2016-06" db="EMBL/GenBank/DDBJ databases">
        <title>Draft Genome sequence of the fungus Inonotus baumii.</title>
        <authorList>
            <person name="Zhu H."/>
            <person name="Lin W."/>
        </authorList>
    </citation>
    <scope>NUCLEOTIDE SEQUENCE</scope>
    <source>
        <strain evidence="4">821</strain>
    </source>
</reference>
<accession>A0A9Q5HV99</accession>
<dbReference type="EMBL" id="LNZH02000201">
    <property type="protein sequence ID" value="OCB86571.1"/>
    <property type="molecule type" value="Genomic_DNA"/>
</dbReference>
<name>A0A9Q5HV99_SANBA</name>
<keyword evidence="5" id="KW-1185">Reference proteome</keyword>
<dbReference type="FunFam" id="3.40.50.720:FF:000084">
    <property type="entry name" value="Short-chain dehydrogenase reductase"/>
    <property type="match status" value="1"/>
</dbReference>
<protein>
    <submittedName>
        <fullName evidence="4">NAD-binding protein</fullName>
    </submittedName>
</protein>
<dbReference type="GO" id="GO:0016614">
    <property type="term" value="F:oxidoreductase activity, acting on CH-OH group of donors"/>
    <property type="evidence" value="ECO:0007669"/>
    <property type="project" value="UniProtKB-ARBA"/>
</dbReference>
<dbReference type="SUPFAM" id="SSF51735">
    <property type="entry name" value="NAD(P)-binding Rossmann-fold domains"/>
    <property type="match status" value="1"/>
</dbReference>
<dbReference type="PRINTS" id="PR00080">
    <property type="entry name" value="SDRFAMILY"/>
</dbReference>
<dbReference type="InterPro" id="IPR020904">
    <property type="entry name" value="Sc_DH/Rdtase_CS"/>
</dbReference>
<dbReference type="Proteomes" id="UP000757232">
    <property type="component" value="Unassembled WGS sequence"/>
</dbReference>
<comment type="similarity">
    <text evidence="1">Belongs to the short-chain dehydrogenases/reductases (SDR) family.</text>
</comment>
<comment type="caution">
    <text evidence="4">The sequence shown here is derived from an EMBL/GenBank/DDBJ whole genome shotgun (WGS) entry which is preliminary data.</text>
</comment>
<dbReference type="InterPro" id="IPR036291">
    <property type="entry name" value="NAD(P)-bd_dom_sf"/>
</dbReference>
<evidence type="ECO:0000313" key="5">
    <source>
        <dbReference type="Proteomes" id="UP000757232"/>
    </source>
</evidence>
<organism evidence="4 5">
    <name type="scientific">Sanghuangporus baumii</name>
    <name type="common">Phellinus baumii</name>
    <dbReference type="NCBI Taxonomy" id="108892"/>
    <lineage>
        <taxon>Eukaryota</taxon>
        <taxon>Fungi</taxon>
        <taxon>Dikarya</taxon>
        <taxon>Basidiomycota</taxon>
        <taxon>Agaricomycotina</taxon>
        <taxon>Agaricomycetes</taxon>
        <taxon>Hymenochaetales</taxon>
        <taxon>Hymenochaetaceae</taxon>
        <taxon>Sanghuangporus</taxon>
    </lineage>
</organism>
<dbReference type="PANTHER" id="PTHR48107:SF7">
    <property type="entry name" value="RE15974P"/>
    <property type="match status" value="1"/>
</dbReference>
<dbReference type="InterPro" id="IPR002347">
    <property type="entry name" value="SDR_fam"/>
</dbReference>
<evidence type="ECO:0000256" key="3">
    <source>
        <dbReference type="ARBA" id="ARBA00023002"/>
    </source>
</evidence>